<evidence type="ECO:0000259" key="2">
    <source>
        <dbReference type="Pfam" id="PF01551"/>
    </source>
</evidence>
<dbReference type="CDD" id="cd12797">
    <property type="entry name" value="M23_peptidase"/>
    <property type="match status" value="1"/>
</dbReference>
<dbReference type="RefSeq" id="WP_191205794.1">
    <property type="nucleotide sequence ID" value="NZ_JACXZA010000006.1"/>
</dbReference>
<keyword evidence="4" id="KW-1185">Reference proteome</keyword>
<keyword evidence="1" id="KW-0175">Coiled coil</keyword>
<dbReference type="Pfam" id="PF01551">
    <property type="entry name" value="Peptidase_M23"/>
    <property type="match status" value="1"/>
</dbReference>
<dbReference type="InterPro" id="IPR011055">
    <property type="entry name" value="Dup_hybrid_motif"/>
</dbReference>
<gene>
    <name evidence="3" type="ORF">H8B09_22180</name>
</gene>
<feature type="coiled-coil region" evidence="1">
    <location>
        <begin position="82"/>
        <end position="126"/>
    </location>
</feature>
<organism evidence="3 4">
    <name type="scientific">Paenibacillus terricola</name>
    <dbReference type="NCBI Taxonomy" id="2763503"/>
    <lineage>
        <taxon>Bacteria</taxon>
        <taxon>Bacillati</taxon>
        <taxon>Bacillota</taxon>
        <taxon>Bacilli</taxon>
        <taxon>Bacillales</taxon>
        <taxon>Paenibacillaceae</taxon>
        <taxon>Paenibacillus</taxon>
    </lineage>
</organism>
<protein>
    <submittedName>
        <fullName evidence="3">Peptidoglycan DD-metalloendopeptidase family protein</fullName>
    </submittedName>
</protein>
<sequence length="331" mass="36121">MKRSTKPKWSFVLMRGADKSVRQFKVSRRSIVAAPAVAVLALSGCIAALQIRSAFKIDTLQDEMSQQSNSFTQTVHGKDDSIGTLQEEIDRLNRQTEELKSKISDLRELESKLKVFIEQYGRLTETSDSSMPANADPATLDALSGLQQSSGTPTAQEARDLIAIAEQSGLDFRQISSLVDSMEDTMEQSVKQAKARQAILDALPTGWPTKSSSKMTSGFGYRSDPFTGKSTFHAGIDIGGKVGDPVFSAGDGTVVETGSSNDKGNYVMIDHHNGLKTVYMHLSRIEAKEDEEVVRGEKIGLMGSTGRSTGAHVHFQVMQKNEPVNPLRYLS</sequence>
<feature type="domain" description="M23ase beta-sheet core" evidence="2">
    <location>
        <begin position="232"/>
        <end position="326"/>
    </location>
</feature>
<dbReference type="PANTHER" id="PTHR21666">
    <property type="entry name" value="PEPTIDASE-RELATED"/>
    <property type="match status" value="1"/>
</dbReference>
<reference evidence="3 4" key="1">
    <citation type="submission" date="2020-09" db="EMBL/GenBank/DDBJ databases">
        <title>Paenibacillus sp. strain PR3 16S rRNA gene Genome sequencing and assembly.</title>
        <authorList>
            <person name="Kim J."/>
        </authorList>
    </citation>
    <scope>NUCLEOTIDE SEQUENCE [LARGE SCALE GENOMIC DNA]</scope>
    <source>
        <strain evidence="3 4">PR3</strain>
    </source>
</reference>
<name>A0ABR8MZX5_9BACL</name>
<dbReference type="EMBL" id="JACXZA010000006">
    <property type="protein sequence ID" value="MBD3921492.1"/>
    <property type="molecule type" value="Genomic_DNA"/>
</dbReference>
<comment type="caution">
    <text evidence="3">The sequence shown here is derived from an EMBL/GenBank/DDBJ whole genome shotgun (WGS) entry which is preliminary data.</text>
</comment>
<evidence type="ECO:0000256" key="1">
    <source>
        <dbReference type="SAM" id="Coils"/>
    </source>
</evidence>
<evidence type="ECO:0000313" key="3">
    <source>
        <dbReference type="EMBL" id="MBD3921492.1"/>
    </source>
</evidence>
<dbReference type="SUPFAM" id="SSF51261">
    <property type="entry name" value="Duplicated hybrid motif"/>
    <property type="match status" value="1"/>
</dbReference>
<accession>A0ABR8MZX5</accession>
<dbReference type="InterPro" id="IPR016047">
    <property type="entry name" value="M23ase_b-sheet_dom"/>
</dbReference>
<dbReference type="PANTHER" id="PTHR21666:SF270">
    <property type="entry name" value="MUREIN HYDROLASE ACTIVATOR ENVC"/>
    <property type="match status" value="1"/>
</dbReference>
<proteinExistence type="predicted"/>
<evidence type="ECO:0000313" key="4">
    <source>
        <dbReference type="Proteomes" id="UP000609346"/>
    </source>
</evidence>
<dbReference type="Gene3D" id="2.70.70.10">
    <property type="entry name" value="Glucose Permease (Domain IIA)"/>
    <property type="match status" value="1"/>
</dbReference>
<dbReference type="InterPro" id="IPR050570">
    <property type="entry name" value="Cell_wall_metabolism_enzyme"/>
</dbReference>
<dbReference type="Proteomes" id="UP000609346">
    <property type="component" value="Unassembled WGS sequence"/>
</dbReference>